<sequence>MGDAALALGNRSIHRAYFPISFLISSLFKADDRKKACVIVTPGKDNSWGTWGSFEPTGTNLLNKGFFSQSGPGAYECYRAATCNETEFKMPKTCDPDIMQQAAFHAIWGTFCEELSILSFTMEQKVWGNSASFGKFMDKFGTTTATMTFTLPQF</sequence>
<accession>A0A482X4L2</accession>
<reference evidence="1 2" key="1">
    <citation type="journal article" date="2017" name="Gigascience">
        <title>Genome sequence of the small brown planthopper, Laodelphax striatellus.</title>
        <authorList>
            <person name="Zhu J."/>
            <person name="Jiang F."/>
            <person name="Wang X."/>
            <person name="Yang P."/>
            <person name="Bao Y."/>
            <person name="Zhao W."/>
            <person name="Wang W."/>
            <person name="Lu H."/>
            <person name="Wang Q."/>
            <person name="Cui N."/>
            <person name="Li J."/>
            <person name="Chen X."/>
            <person name="Luo L."/>
            <person name="Yu J."/>
            <person name="Kang L."/>
            <person name="Cui F."/>
        </authorList>
    </citation>
    <scope>NUCLEOTIDE SEQUENCE [LARGE SCALE GENOMIC DNA]</scope>
    <source>
        <strain evidence="1">Lst14</strain>
    </source>
</reference>
<dbReference type="AlphaFoldDB" id="A0A482X4L2"/>
<dbReference type="InParanoid" id="A0A482X4L2"/>
<dbReference type="Proteomes" id="UP000291343">
    <property type="component" value="Unassembled WGS sequence"/>
</dbReference>
<keyword evidence="2" id="KW-1185">Reference proteome</keyword>
<name>A0A482X4L2_LAOST</name>
<gene>
    <name evidence="1" type="ORF">LSTR_LSTR007505</name>
</gene>
<dbReference type="OrthoDB" id="7486222at2759"/>
<dbReference type="EMBL" id="QKKF02018119">
    <property type="protein sequence ID" value="RZF40622.1"/>
    <property type="molecule type" value="Genomic_DNA"/>
</dbReference>
<organism evidence="1 2">
    <name type="scientific">Laodelphax striatellus</name>
    <name type="common">Small brown planthopper</name>
    <name type="synonym">Delphax striatella</name>
    <dbReference type="NCBI Taxonomy" id="195883"/>
    <lineage>
        <taxon>Eukaryota</taxon>
        <taxon>Metazoa</taxon>
        <taxon>Ecdysozoa</taxon>
        <taxon>Arthropoda</taxon>
        <taxon>Hexapoda</taxon>
        <taxon>Insecta</taxon>
        <taxon>Pterygota</taxon>
        <taxon>Neoptera</taxon>
        <taxon>Paraneoptera</taxon>
        <taxon>Hemiptera</taxon>
        <taxon>Auchenorrhyncha</taxon>
        <taxon>Fulgoroidea</taxon>
        <taxon>Delphacidae</taxon>
        <taxon>Criomorphinae</taxon>
        <taxon>Laodelphax</taxon>
    </lineage>
</organism>
<evidence type="ECO:0000313" key="2">
    <source>
        <dbReference type="Proteomes" id="UP000291343"/>
    </source>
</evidence>
<comment type="caution">
    <text evidence="1">The sequence shown here is derived from an EMBL/GenBank/DDBJ whole genome shotgun (WGS) entry which is preliminary data.</text>
</comment>
<proteinExistence type="predicted"/>
<evidence type="ECO:0000313" key="1">
    <source>
        <dbReference type="EMBL" id="RZF40622.1"/>
    </source>
</evidence>
<protein>
    <submittedName>
        <fullName evidence="1">Uncharacterized protein</fullName>
    </submittedName>
</protein>